<dbReference type="InterPro" id="IPR037250">
    <property type="entry name" value="NEAT_dom_sf"/>
</dbReference>
<dbReference type="Pfam" id="PF05031">
    <property type="entry name" value="NEAT"/>
    <property type="match status" value="1"/>
</dbReference>
<keyword evidence="2" id="KW-0134">Cell wall</keyword>
<protein>
    <recommendedName>
        <fullName evidence="7">NEAT domain-containing protein</fullName>
    </recommendedName>
</protein>
<keyword evidence="6" id="KW-1133">Transmembrane helix</keyword>
<evidence type="ECO:0000313" key="9">
    <source>
        <dbReference type="Proteomes" id="UP000050668"/>
    </source>
</evidence>
<dbReference type="CDD" id="cd06920">
    <property type="entry name" value="NEAT"/>
    <property type="match status" value="1"/>
</dbReference>
<sequence length="434" mass="49655">MGGNRMMLLNRKAFLRVVVCTIFMVFTSQFLWINAQAEEGFVIKNGDYQVELSFPSLEGEQQESFFNKEATLSVKNGLYQLSLQMIYPDIITDIQIMQLEKTLSYMFDKNENLVQFDMNNLTQPITISGSVMLPFDEEAISFTEQLMLNMDSLKLIEEIPPSISEEETPIDQVERPKKEWSLDYLLLVDGKSEPSTMNTYVNPTAKIIKQDDKYYAQMTILKSAWITSFTVEQQGEQLEPKLISLIDNVRVVQFEVADFEELQRIWVKVDIPELDYHHQYFVDLQFDKEQVAKFLEKSFEVENPEQPKEENTPRPPEQVIEKEITNDMAIAVKRPATVSSNISPDLVFNGTPKGDTLAFDRTLDEGKEEAVEEIGGEDITAETNVEQAITDDTEQQLAQLDKVKIGLLVAICVLSGLMLVRRIKNAKQVTNDEE</sequence>
<organism evidence="8 9">
    <name type="scientific">Lysinibacillus contaminans</name>
    <dbReference type="NCBI Taxonomy" id="1293441"/>
    <lineage>
        <taxon>Bacteria</taxon>
        <taxon>Bacillati</taxon>
        <taxon>Bacillota</taxon>
        <taxon>Bacilli</taxon>
        <taxon>Bacillales</taxon>
        <taxon>Bacillaceae</taxon>
        <taxon>Lysinibacillus</taxon>
    </lineage>
</organism>
<dbReference type="InterPro" id="IPR050436">
    <property type="entry name" value="IsdA"/>
</dbReference>
<dbReference type="PANTHER" id="PTHR37824:SF1">
    <property type="entry name" value="IRON-REGULATED SURFACE DETERMINANT PROTEIN C"/>
    <property type="match status" value="1"/>
</dbReference>
<keyword evidence="9" id="KW-1185">Reference proteome</keyword>
<comment type="caution">
    <text evidence="8">The sequence shown here is derived from an EMBL/GenBank/DDBJ whole genome shotgun (WGS) entry which is preliminary data.</text>
</comment>
<evidence type="ECO:0000256" key="2">
    <source>
        <dbReference type="ARBA" id="ARBA00022512"/>
    </source>
</evidence>
<dbReference type="Proteomes" id="UP000050668">
    <property type="component" value="Unassembled WGS sequence"/>
</dbReference>
<keyword evidence="4" id="KW-0732">Signal</keyword>
<reference evidence="9" key="1">
    <citation type="submission" date="2015-07" db="EMBL/GenBank/DDBJ databases">
        <title>Fjat-14205 dsm 2895.</title>
        <authorList>
            <person name="Liu B."/>
            <person name="Wang J."/>
            <person name="Zhu Y."/>
            <person name="Liu G."/>
            <person name="Chen Q."/>
            <person name="Chen Z."/>
            <person name="Lan J."/>
            <person name="Che J."/>
            <person name="Ge C."/>
            <person name="Shi H."/>
            <person name="Pan Z."/>
            <person name="Liu X."/>
        </authorList>
    </citation>
    <scope>NUCLEOTIDE SEQUENCE [LARGE SCALE GENOMIC DNA]</scope>
    <source>
        <strain evidence="9">DSM 25560</strain>
    </source>
</reference>
<comment type="subcellular location">
    <subcellularLocation>
        <location evidence="1">Secreted</location>
        <location evidence="1">Cell wall</location>
        <topology evidence="1">Peptidoglycan-anchor</topology>
    </subcellularLocation>
</comment>
<dbReference type="SUPFAM" id="SSF158911">
    <property type="entry name" value="NEAT domain-like"/>
    <property type="match status" value="2"/>
</dbReference>
<keyword evidence="5" id="KW-0572">Peptidoglycan-anchor</keyword>
<proteinExistence type="predicted"/>
<evidence type="ECO:0000313" key="8">
    <source>
        <dbReference type="EMBL" id="KOS69877.1"/>
    </source>
</evidence>
<name>A0ABR5K4N4_9BACI</name>
<evidence type="ECO:0000259" key="7">
    <source>
        <dbReference type="PROSITE" id="PS50978"/>
    </source>
</evidence>
<evidence type="ECO:0000256" key="1">
    <source>
        <dbReference type="ARBA" id="ARBA00004168"/>
    </source>
</evidence>
<gene>
    <name evidence="8" type="ORF">AEA09_14675</name>
</gene>
<keyword evidence="3" id="KW-0964">Secreted</keyword>
<evidence type="ECO:0000256" key="4">
    <source>
        <dbReference type="ARBA" id="ARBA00022729"/>
    </source>
</evidence>
<dbReference type="PROSITE" id="PS50978">
    <property type="entry name" value="NEAT"/>
    <property type="match status" value="1"/>
</dbReference>
<evidence type="ECO:0000256" key="6">
    <source>
        <dbReference type="SAM" id="Phobius"/>
    </source>
</evidence>
<keyword evidence="6" id="KW-0472">Membrane</keyword>
<evidence type="ECO:0000256" key="5">
    <source>
        <dbReference type="ARBA" id="ARBA00023088"/>
    </source>
</evidence>
<evidence type="ECO:0000256" key="3">
    <source>
        <dbReference type="ARBA" id="ARBA00022525"/>
    </source>
</evidence>
<keyword evidence="6" id="KW-0812">Transmembrane</keyword>
<dbReference type="Gene3D" id="2.60.40.1850">
    <property type="match status" value="2"/>
</dbReference>
<dbReference type="SMART" id="SM00725">
    <property type="entry name" value="NEAT"/>
    <property type="match status" value="1"/>
</dbReference>
<accession>A0ABR5K4N4</accession>
<dbReference type="InterPro" id="IPR006635">
    <property type="entry name" value="NEAT_dom"/>
</dbReference>
<dbReference type="EMBL" id="LGRV01000003">
    <property type="protein sequence ID" value="KOS69877.1"/>
    <property type="molecule type" value="Genomic_DNA"/>
</dbReference>
<feature type="domain" description="NEAT" evidence="7">
    <location>
        <begin position="175"/>
        <end position="294"/>
    </location>
</feature>
<feature type="transmembrane region" description="Helical" evidence="6">
    <location>
        <begin position="13"/>
        <end position="33"/>
    </location>
</feature>
<dbReference type="PANTHER" id="PTHR37824">
    <property type="entry name" value="IRON-REGULATED SURFACE DETERMINANT PROTEIN C"/>
    <property type="match status" value="1"/>
</dbReference>